<evidence type="ECO:0000313" key="3">
    <source>
        <dbReference type="Proteomes" id="UP001243989"/>
    </source>
</evidence>
<feature type="chain" id="PRO_5042588382" description="Secreted protein" evidence="1">
    <location>
        <begin position="28"/>
        <end position="72"/>
    </location>
</feature>
<evidence type="ECO:0000313" key="2">
    <source>
        <dbReference type="EMBL" id="KAK1633216.1"/>
    </source>
</evidence>
<evidence type="ECO:0000256" key="1">
    <source>
        <dbReference type="SAM" id="SignalP"/>
    </source>
</evidence>
<organism evidence="2 3">
    <name type="scientific">Colletotrichum phormii</name>
    <dbReference type="NCBI Taxonomy" id="359342"/>
    <lineage>
        <taxon>Eukaryota</taxon>
        <taxon>Fungi</taxon>
        <taxon>Dikarya</taxon>
        <taxon>Ascomycota</taxon>
        <taxon>Pezizomycotina</taxon>
        <taxon>Sordariomycetes</taxon>
        <taxon>Hypocreomycetidae</taxon>
        <taxon>Glomerellales</taxon>
        <taxon>Glomerellaceae</taxon>
        <taxon>Colletotrichum</taxon>
        <taxon>Colletotrichum acutatum species complex</taxon>
    </lineage>
</organism>
<comment type="caution">
    <text evidence="2">The sequence shown here is derived from an EMBL/GenBank/DDBJ whole genome shotgun (WGS) entry which is preliminary data.</text>
</comment>
<name>A0AAI9ZKA5_9PEZI</name>
<dbReference type="AlphaFoldDB" id="A0AAI9ZKA5"/>
<proteinExistence type="predicted"/>
<evidence type="ECO:0008006" key="4">
    <source>
        <dbReference type="Google" id="ProtNLM"/>
    </source>
</evidence>
<feature type="signal peptide" evidence="1">
    <location>
        <begin position="1"/>
        <end position="27"/>
    </location>
</feature>
<dbReference type="EMBL" id="JAHMHQ010000018">
    <property type="protein sequence ID" value="KAK1633216.1"/>
    <property type="molecule type" value="Genomic_DNA"/>
</dbReference>
<sequence length="72" mass="7815">MNLRQALHLQLVEEGWMLMLMLVAVQCSSGPGDSVLSGLIPQGVLHWPRSVLGVGSIATVTGKFGRHDDKFE</sequence>
<dbReference type="GeneID" id="85481056"/>
<gene>
    <name evidence="2" type="ORF">BDP81DRAFT_71093</name>
</gene>
<reference evidence="2" key="1">
    <citation type="submission" date="2021-06" db="EMBL/GenBank/DDBJ databases">
        <title>Comparative genomics, transcriptomics and evolutionary studies reveal genomic signatures of adaptation to plant cell wall in hemibiotrophic fungi.</title>
        <authorList>
            <consortium name="DOE Joint Genome Institute"/>
            <person name="Baroncelli R."/>
            <person name="Diaz J.F."/>
            <person name="Benocci T."/>
            <person name="Peng M."/>
            <person name="Battaglia E."/>
            <person name="Haridas S."/>
            <person name="Andreopoulos W."/>
            <person name="Labutti K."/>
            <person name="Pangilinan J."/>
            <person name="Floch G.L."/>
            <person name="Makela M.R."/>
            <person name="Henrissat B."/>
            <person name="Grigoriev I.V."/>
            <person name="Crouch J.A."/>
            <person name="De Vries R.P."/>
            <person name="Sukno S.A."/>
            <person name="Thon M.R."/>
        </authorList>
    </citation>
    <scope>NUCLEOTIDE SEQUENCE</scope>
    <source>
        <strain evidence="2">CBS 102054</strain>
    </source>
</reference>
<keyword evidence="3" id="KW-1185">Reference proteome</keyword>
<dbReference type="RefSeq" id="XP_060441823.1">
    <property type="nucleotide sequence ID" value="XM_060596194.1"/>
</dbReference>
<accession>A0AAI9ZKA5</accession>
<dbReference type="Proteomes" id="UP001243989">
    <property type="component" value="Unassembled WGS sequence"/>
</dbReference>
<keyword evidence="1" id="KW-0732">Signal</keyword>
<protein>
    <recommendedName>
        <fullName evidence="4">Secreted protein</fullName>
    </recommendedName>
</protein>